<dbReference type="Pfam" id="PF04965">
    <property type="entry name" value="GPW_gp25"/>
    <property type="match status" value="1"/>
</dbReference>
<dbReference type="EMBL" id="JACYXJ010000004">
    <property type="protein sequence ID" value="MBD8876697.1"/>
    <property type="molecule type" value="Genomic_DNA"/>
</dbReference>
<dbReference type="PANTHER" id="PTHR38595:SF2">
    <property type="entry name" value="TYPE VI SECRETION SYSTEM BASEPLATE SUBUNIT TSSE"/>
    <property type="match status" value="1"/>
</dbReference>
<dbReference type="NCBIfam" id="TIGR03357">
    <property type="entry name" value="VI_zyme"/>
    <property type="match status" value="1"/>
</dbReference>
<dbReference type="InterPro" id="IPR017737">
    <property type="entry name" value="TssE1-like"/>
</dbReference>
<keyword evidence="3" id="KW-1185">Reference proteome</keyword>
<feature type="domain" description="IraD/Gp25-like" evidence="1">
    <location>
        <begin position="31"/>
        <end position="115"/>
    </location>
</feature>
<gene>
    <name evidence="2" type="primary">tssE</name>
    <name evidence="2" type="ORF">IG617_10410</name>
</gene>
<evidence type="ECO:0000259" key="1">
    <source>
        <dbReference type="Pfam" id="PF04965"/>
    </source>
</evidence>
<proteinExistence type="predicted"/>
<dbReference type="InterPro" id="IPR053176">
    <property type="entry name" value="T6SS_TssE1-like"/>
</dbReference>
<dbReference type="Proteomes" id="UP000615687">
    <property type="component" value="Unassembled WGS sequence"/>
</dbReference>
<sequence>MAMISVSLLQRLEEDLPNYAGSTTSQAENALMDSILFNLRMLLNSNAGCCETRADYGLADFNARGQSHRDTADALCRDIERQIRMFEPRLRNAMVRVVEDAARPLEFIFSVEADLAYPDRSVRVRFDSVLGSDGQVRLNV</sequence>
<dbReference type="InterPro" id="IPR007048">
    <property type="entry name" value="IraD/Gp25-like"/>
</dbReference>
<dbReference type="Gene3D" id="3.10.450.40">
    <property type="match status" value="1"/>
</dbReference>
<accession>A0ABR9CCR8</accession>
<organism evidence="2 3">
    <name type="scientific">Roseibium polysiphoniae</name>
    <dbReference type="NCBI Taxonomy" id="2571221"/>
    <lineage>
        <taxon>Bacteria</taxon>
        <taxon>Pseudomonadati</taxon>
        <taxon>Pseudomonadota</taxon>
        <taxon>Alphaproteobacteria</taxon>
        <taxon>Hyphomicrobiales</taxon>
        <taxon>Stappiaceae</taxon>
        <taxon>Roseibium</taxon>
    </lineage>
</organism>
<comment type="caution">
    <text evidence="2">The sequence shown here is derived from an EMBL/GenBank/DDBJ whole genome shotgun (WGS) entry which is preliminary data.</text>
</comment>
<dbReference type="PANTHER" id="PTHR38595">
    <property type="entry name" value="CYTOPLASMIC PROTEIN-RELATED"/>
    <property type="match status" value="1"/>
</dbReference>
<evidence type="ECO:0000313" key="2">
    <source>
        <dbReference type="EMBL" id="MBD8876697.1"/>
    </source>
</evidence>
<protein>
    <submittedName>
        <fullName evidence="2">Type VI secretion system baseplate subunit TssE</fullName>
    </submittedName>
</protein>
<reference evidence="2 3" key="1">
    <citation type="submission" date="2020-09" db="EMBL/GenBank/DDBJ databases">
        <title>The genome sequence of type strain Labrenzia polysiphoniae KACC 19711.</title>
        <authorList>
            <person name="Liu Y."/>
        </authorList>
    </citation>
    <scope>NUCLEOTIDE SEQUENCE [LARGE SCALE GENOMIC DNA]</scope>
    <source>
        <strain evidence="2 3">KACC 19711</strain>
    </source>
</reference>
<evidence type="ECO:0000313" key="3">
    <source>
        <dbReference type="Proteomes" id="UP000615687"/>
    </source>
</evidence>
<dbReference type="SUPFAM" id="SSF160719">
    <property type="entry name" value="gpW/gp25-like"/>
    <property type="match status" value="1"/>
</dbReference>
<name>A0ABR9CCR8_9HYPH</name>